<evidence type="ECO:0000256" key="4">
    <source>
        <dbReference type="ARBA" id="ARBA00022801"/>
    </source>
</evidence>
<keyword evidence="11" id="KW-1185">Reference proteome</keyword>
<organism evidence="11 12">
    <name type="scientific">Bombus impatiens</name>
    <name type="common">Bumblebee</name>
    <dbReference type="NCBI Taxonomy" id="132113"/>
    <lineage>
        <taxon>Eukaryota</taxon>
        <taxon>Metazoa</taxon>
        <taxon>Ecdysozoa</taxon>
        <taxon>Arthropoda</taxon>
        <taxon>Hexapoda</taxon>
        <taxon>Insecta</taxon>
        <taxon>Pterygota</taxon>
        <taxon>Neoptera</taxon>
        <taxon>Endopterygota</taxon>
        <taxon>Hymenoptera</taxon>
        <taxon>Apocrita</taxon>
        <taxon>Aculeata</taxon>
        <taxon>Apoidea</taxon>
        <taxon>Anthophila</taxon>
        <taxon>Apidae</taxon>
        <taxon>Bombus</taxon>
        <taxon>Pyrobombus</taxon>
    </lineage>
</organism>
<keyword evidence="9" id="KW-1133">Transmembrane helix</keyword>
<dbReference type="PANTHER" id="PTHR24252">
    <property type="entry name" value="ACROSIN-RELATED"/>
    <property type="match status" value="1"/>
</dbReference>
<evidence type="ECO:0000256" key="7">
    <source>
        <dbReference type="ARBA" id="ARBA00044036"/>
    </source>
</evidence>
<name>A0A6P8L6P1_BOMIM</name>
<protein>
    <recommendedName>
        <fullName evidence="7">chymotrypsin</fullName>
        <ecNumber evidence="7">3.4.21.1</ecNumber>
    </recommendedName>
</protein>
<evidence type="ECO:0000256" key="1">
    <source>
        <dbReference type="ARBA" id="ARBA00004239"/>
    </source>
</evidence>
<keyword evidence="2" id="KW-0964">Secreted</keyword>
<dbReference type="CDD" id="cd00190">
    <property type="entry name" value="Tryp_SPc"/>
    <property type="match status" value="1"/>
</dbReference>
<feature type="transmembrane region" description="Helical" evidence="9">
    <location>
        <begin position="6"/>
        <end position="24"/>
    </location>
</feature>
<dbReference type="Gene3D" id="2.40.10.10">
    <property type="entry name" value="Trypsin-like serine proteases"/>
    <property type="match status" value="1"/>
</dbReference>
<dbReference type="InterPro" id="IPR043504">
    <property type="entry name" value="Peptidase_S1_PA_chymotrypsin"/>
</dbReference>
<dbReference type="GeneID" id="100740148"/>
<dbReference type="InterPro" id="IPR001314">
    <property type="entry name" value="Peptidase_S1A"/>
</dbReference>
<gene>
    <name evidence="12" type="primary">LOC100740148</name>
</gene>
<feature type="domain" description="Peptidase S1" evidence="10">
    <location>
        <begin position="165"/>
        <end position="410"/>
    </location>
</feature>
<dbReference type="InterPro" id="IPR033116">
    <property type="entry name" value="TRYPSIN_SER"/>
</dbReference>
<reference evidence="12" key="1">
    <citation type="submission" date="2025-08" db="UniProtKB">
        <authorList>
            <consortium name="RefSeq"/>
        </authorList>
    </citation>
    <scope>IDENTIFICATION</scope>
</reference>
<evidence type="ECO:0000256" key="3">
    <source>
        <dbReference type="ARBA" id="ARBA00022670"/>
    </source>
</evidence>
<proteinExistence type="predicted"/>
<accession>A0A6P8L6P1</accession>
<dbReference type="RefSeq" id="XP_033177328.1">
    <property type="nucleotide sequence ID" value="XM_033321437.1"/>
</dbReference>
<keyword evidence="3 8" id="KW-0645">Protease</keyword>
<dbReference type="Pfam" id="PF00089">
    <property type="entry name" value="Trypsin"/>
    <property type="match status" value="1"/>
</dbReference>
<comment type="subcellular location">
    <subcellularLocation>
        <location evidence="1">Secreted</location>
        <location evidence="1">Extracellular space</location>
    </subcellularLocation>
</comment>
<sequence>MTLQFNIFTICLILIFNIALIVSSKTAENLNKNKFEPWRLSDNIYNNPFLRNSGNSERYKKNPFLSNISMLSVSYNGNSTELNKTPVFPMNDSYLSTSMQNKKVSMDKIPSITNPYIYSKSKSELKCEEYERQILGTTNALSLVGTNPEVITITNQKCKTTNHLVVGGIDASPGEFPHMIALGIKASDGSFIFSCGGTLIAPEWVLTAAHCTYGPRSPTNARIGMSNLRNNQQGITTTINRIVRHPSYKPPAMYADIALLKLSTAVAFNNEIRPACLYQRYDTVPMQAWISGWGVTEFDAEEESDQLQKALLNIVDNIDCAIKYNESISIAIPHGIMPSMICAGDTLSGWNKDTCHGDSGGPLQIPHPRNECLFQVLGITSFGQGCAIVNTPGVYTRVSHYLNWIEDIVWP</sequence>
<evidence type="ECO:0000256" key="8">
    <source>
        <dbReference type="RuleBase" id="RU363034"/>
    </source>
</evidence>
<dbReference type="GO" id="GO:0005576">
    <property type="term" value="C:extracellular region"/>
    <property type="evidence" value="ECO:0007669"/>
    <property type="project" value="UniProtKB-SubCell"/>
</dbReference>
<keyword evidence="5 8" id="KW-0720">Serine protease</keyword>
<dbReference type="FunFam" id="2.40.10.10:FF:000047">
    <property type="entry name" value="Trypsin eta"/>
    <property type="match status" value="1"/>
</dbReference>
<keyword evidence="6" id="KW-1015">Disulfide bond</keyword>
<evidence type="ECO:0000313" key="12">
    <source>
        <dbReference type="RefSeq" id="XP_033177328.1"/>
    </source>
</evidence>
<dbReference type="SMART" id="SM00020">
    <property type="entry name" value="Tryp_SPc"/>
    <property type="match status" value="1"/>
</dbReference>
<dbReference type="AlphaFoldDB" id="A0A6P8L6P1"/>
<dbReference type="SUPFAM" id="SSF50494">
    <property type="entry name" value="Trypsin-like serine proteases"/>
    <property type="match status" value="1"/>
</dbReference>
<evidence type="ECO:0000256" key="9">
    <source>
        <dbReference type="SAM" id="Phobius"/>
    </source>
</evidence>
<dbReference type="Proteomes" id="UP000515180">
    <property type="component" value="Unplaced"/>
</dbReference>
<dbReference type="InterPro" id="IPR018114">
    <property type="entry name" value="TRYPSIN_HIS"/>
</dbReference>
<keyword evidence="9" id="KW-0472">Membrane</keyword>
<keyword evidence="4 8" id="KW-0378">Hydrolase</keyword>
<evidence type="ECO:0000259" key="10">
    <source>
        <dbReference type="PROSITE" id="PS50240"/>
    </source>
</evidence>
<dbReference type="GO" id="GO:0004252">
    <property type="term" value="F:serine-type endopeptidase activity"/>
    <property type="evidence" value="ECO:0007669"/>
    <property type="project" value="UniProtKB-EC"/>
</dbReference>
<keyword evidence="9" id="KW-0812">Transmembrane</keyword>
<dbReference type="InterPro" id="IPR009003">
    <property type="entry name" value="Peptidase_S1_PA"/>
</dbReference>
<dbReference type="GO" id="GO:0016485">
    <property type="term" value="P:protein processing"/>
    <property type="evidence" value="ECO:0007669"/>
    <property type="project" value="UniProtKB-ARBA"/>
</dbReference>
<dbReference type="PRINTS" id="PR00722">
    <property type="entry name" value="CHYMOTRYPSIN"/>
</dbReference>
<evidence type="ECO:0000256" key="5">
    <source>
        <dbReference type="ARBA" id="ARBA00022825"/>
    </source>
</evidence>
<evidence type="ECO:0000256" key="6">
    <source>
        <dbReference type="ARBA" id="ARBA00023157"/>
    </source>
</evidence>
<dbReference type="PROSITE" id="PS50240">
    <property type="entry name" value="TRYPSIN_DOM"/>
    <property type="match status" value="1"/>
</dbReference>
<dbReference type="PROSITE" id="PS00135">
    <property type="entry name" value="TRYPSIN_SER"/>
    <property type="match status" value="1"/>
</dbReference>
<dbReference type="PROSITE" id="PS00134">
    <property type="entry name" value="TRYPSIN_HIS"/>
    <property type="match status" value="1"/>
</dbReference>
<evidence type="ECO:0000256" key="2">
    <source>
        <dbReference type="ARBA" id="ARBA00022525"/>
    </source>
</evidence>
<evidence type="ECO:0000313" key="11">
    <source>
        <dbReference type="Proteomes" id="UP000515180"/>
    </source>
</evidence>
<dbReference type="InterPro" id="IPR001254">
    <property type="entry name" value="Trypsin_dom"/>
</dbReference>
<dbReference type="PANTHER" id="PTHR24252:SF7">
    <property type="entry name" value="HYALIN"/>
    <property type="match status" value="1"/>
</dbReference>
<dbReference type="EC" id="3.4.21.1" evidence="7"/>